<organism evidence="19 20">
    <name type="scientific">Actinomyces slackii</name>
    <dbReference type="NCBI Taxonomy" id="52774"/>
    <lineage>
        <taxon>Bacteria</taxon>
        <taxon>Bacillati</taxon>
        <taxon>Actinomycetota</taxon>
        <taxon>Actinomycetes</taxon>
        <taxon>Actinomycetales</taxon>
        <taxon>Actinomycetaceae</taxon>
        <taxon>Actinomyces</taxon>
    </lineage>
</organism>
<feature type="transmembrane region" description="Helical" evidence="18">
    <location>
        <begin position="372"/>
        <end position="401"/>
    </location>
</feature>
<evidence type="ECO:0000256" key="17">
    <source>
        <dbReference type="SAM" id="MobiDB-lite"/>
    </source>
</evidence>
<feature type="region of interest" description="Disordered" evidence="17">
    <location>
        <begin position="50"/>
        <end position="70"/>
    </location>
</feature>
<evidence type="ECO:0000256" key="1">
    <source>
        <dbReference type="ARBA" id="ARBA00004141"/>
    </source>
</evidence>
<keyword evidence="6" id="KW-0573">Peptidoglycan synthesis</keyword>
<dbReference type="EMBL" id="LR134363">
    <property type="protein sequence ID" value="VEG75534.1"/>
    <property type="molecule type" value="Genomic_DNA"/>
</dbReference>
<feature type="transmembrane region" description="Helical" evidence="18">
    <location>
        <begin position="407"/>
        <end position="429"/>
    </location>
</feature>
<dbReference type="GO" id="GO:0009252">
    <property type="term" value="P:peptidoglycan biosynthetic process"/>
    <property type="evidence" value="ECO:0007669"/>
    <property type="project" value="UniProtKB-KW"/>
</dbReference>
<reference evidence="19 20" key="1">
    <citation type="submission" date="2018-12" db="EMBL/GenBank/DDBJ databases">
        <authorList>
            <consortium name="Pathogen Informatics"/>
        </authorList>
    </citation>
    <scope>NUCLEOTIDE SEQUENCE [LARGE SCALE GENOMIC DNA]</scope>
    <source>
        <strain evidence="19 20">NCTC11923</strain>
    </source>
</reference>
<dbReference type="AlphaFoldDB" id="A0A448KF02"/>
<evidence type="ECO:0000256" key="5">
    <source>
        <dbReference type="ARBA" id="ARBA00022960"/>
    </source>
</evidence>
<evidence type="ECO:0000313" key="19">
    <source>
        <dbReference type="EMBL" id="VEG75534.1"/>
    </source>
</evidence>
<dbReference type="Pfam" id="PF01098">
    <property type="entry name" value="FTSW_RODA_SPOVE"/>
    <property type="match status" value="1"/>
</dbReference>
<feature type="transmembrane region" description="Helical" evidence="18">
    <location>
        <begin position="115"/>
        <end position="132"/>
    </location>
</feature>
<feature type="compositionally biased region" description="Polar residues" evidence="17">
    <location>
        <begin position="51"/>
        <end position="62"/>
    </location>
</feature>
<evidence type="ECO:0000313" key="20">
    <source>
        <dbReference type="Proteomes" id="UP000276899"/>
    </source>
</evidence>
<keyword evidence="3" id="KW-0808">Transferase</keyword>
<proteinExistence type="inferred from homology"/>
<dbReference type="InterPro" id="IPR001182">
    <property type="entry name" value="FtsW/RodA"/>
</dbReference>
<sequence>MSASSPAARDTAGAQGSTAPRDTASAPPRRRGVLAAVGSRLRRIWPAALSASPQDTGGQQDSPGRKPGRRAEPATLTYYVLLLSTLVLLTLGLIMVFSVQSVVVAATGGNAFTDFAKYLGFAVVGVLGMLIVSRMPPRWFPRAAWPLLALTLGLQLLVFSPIGVNVYGNRNWILIPGIGTAQPSEFIKLALALLLGNLISWYTRGRKDRWARAGWVLVTLAIGSVLAGQDLGTVIILVLIVAGALWVGGLRTGWFAVLGVAGILGFLGASMLSSNRRGRIIAWLNPEGADPTGVGYQPMHGRWALGTGGWFGVGPGSSRQKWGYLTQADSDYIFAVLGEEFGLVGSLTVIILFAAIGACCLRIMRRHTDTGIIAITSAIGAWIVGQALINMMVVTGILPVLGVPLPLISRGGTALISVLLAIGVLLAYARHEPGAQEALTSSPGALRRTLAVIVPRRNRA</sequence>
<name>A0A448KF02_9ACTO</name>
<dbReference type="STRING" id="1278298.GCA_000428685_01257"/>
<dbReference type="RefSeq" id="WP_084500600.1">
    <property type="nucleotide sequence ID" value="NZ_CBCRWE010000001.1"/>
</dbReference>
<dbReference type="PANTHER" id="PTHR30474">
    <property type="entry name" value="CELL CYCLE PROTEIN"/>
    <property type="match status" value="1"/>
</dbReference>
<feature type="transmembrane region" description="Helical" evidence="18">
    <location>
        <begin position="253"/>
        <end position="272"/>
    </location>
</feature>
<evidence type="ECO:0000256" key="4">
    <source>
        <dbReference type="ARBA" id="ARBA00022692"/>
    </source>
</evidence>
<dbReference type="GO" id="GO:0008360">
    <property type="term" value="P:regulation of cell shape"/>
    <property type="evidence" value="ECO:0007669"/>
    <property type="project" value="UniProtKB-KW"/>
</dbReference>
<evidence type="ECO:0000256" key="2">
    <source>
        <dbReference type="ARBA" id="ARBA00022676"/>
    </source>
</evidence>
<comment type="function">
    <text evidence="16">Peptidoglycan polymerase that is essential for cell division.</text>
</comment>
<evidence type="ECO:0000256" key="6">
    <source>
        <dbReference type="ARBA" id="ARBA00022984"/>
    </source>
</evidence>
<dbReference type="PANTHER" id="PTHR30474:SF2">
    <property type="entry name" value="PEPTIDOGLYCAN GLYCOSYLTRANSFERASE FTSW-RELATED"/>
    <property type="match status" value="1"/>
</dbReference>
<feature type="transmembrane region" description="Helical" evidence="18">
    <location>
        <begin position="144"/>
        <end position="166"/>
    </location>
</feature>
<dbReference type="GO" id="GO:0051301">
    <property type="term" value="P:cell division"/>
    <property type="evidence" value="ECO:0007669"/>
    <property type="project" value="UniProtKB-KW"/>
</dbReference>
<dbReference type="GO" id="GO:0008955">
    <property type="term" value="F:peptidoglycan glycosyltransferase activity"/>
    <property type="evidence" value="ECO:0007669"/>
    <property type="project" value="UniProtKB-EC"/>
</dbReference>
<accession>A0A448KF02</accession>
<evidence type="ECO:0000256" key="9">
    <source>
        <dbReference type="ARBA" id="ARBA00032370"/>
    </source>
</evidence>
<evidence type="ECO:0000256" key="15">
    <source>
        <dbReference type="ARBA" id="ARBA00049902"/>
    </source>
</evidence>
<evidence type="ECO:0000256" key="3">
    <source>
        <dbReference type="ARBA" id="ARBA00022679"/>
    </source>
</evidence>
<dbReference type="GO" id="GO:0015648">
    <property type="term" value="F:lipid-linked peptidoglycan transporter activity"/>
    <property type="evidence" value="ECO:0007669"/>
    <property type="project" value="TreeGrafter"/>
</dbReference>
<evidence type="ECO:0000256" key="8">
    <source>
        <dbReference type="ARBA" id="ARBA00023136"/>
    </source>
</evidence>
<keyword evidence="2" id="KW-0328">Glycosyltransferase</keyword>
<comment type="similarity">
    <text evidence="11">Belongs to the SEDS family. FtsW subfamily.</text>
</comment>
<dbReference type="EC" id="2.4.99.28" evidence="14"/>
<protein>
    <recommendedName>
        <fullName evidence="12">Probable peptidoglycan glycosyltransferase FtsW</fullName>
        <ecNumber evidence="14">2.4.99.28</ecNumber>
    </recommendedName>
    <alternativeName>
        <fullName evidence="13">Cell division protein FtsW</fullName>
    </alternativeName>
    <alternativeName>
        <fullName evidence="10">Cell wall polymerase</fullName>
    </alternativeName>
    <alternativeName>
        <fullName evidence="9">Peptidoglycan polymerase</fullName>
    </alternativeName>
</protein>
<keyword evidence="19" id="KW-0131">Cell cycle</keyword>
<evidence type="ECO:0000256" key="10">
    <source>
        <dbReference type="ARBA" id="ARBA00033270"/>
    </source>
</evidence>
<evidence type="ECO:0000256" key="7">
    <source>
        <dbReference type="ARBA" id="ARBA00022989"/>
    </source>
</evidence>
<keyword evidence="7 18" id="KW-1133">Transmembrane helix</keyword>
<evidence type="ECO:0000256" key="12">
    <source>
        <dbReference type="ARBA" id="ARBA00041185"/>
    </source>
</evidence>
<keyword evidence="5" id="KW-0133">Cell shape</keyword>
<evidence type="ECO:0000256" key="11">
    <source>
        <dbReference type="ARBA" id="ARBA00038053"/>
    </source>
</evidence>
<keyword evidence="8 18" id="KW-0472">Membrane</keyword>
<comment type="subcellular location">
    <subcellularLocation>
        <location evidence="1">Membrane</location>
        <topology evidence="1">Multi-pass membrane protein</topology>
    </subcellularLocation>
</comment>
<evidence type="ECO:0000256" key="16">
    <source>
        <dbReference type="ARBA" id="ARBA00049966"/>
    </source>
</evidence>
<evidence type="ECO:0000256" key="18">
    <source>
        <dbReference type="SAM" id="Phobius"/>
    </source>
</evidence>
<evidence type="ECO:0000256" key="13">
    <source>
        <dbReference type="ARBA" id="ARBA00041418"/>
    </source>
</evidence>
<feature type="transmembrane region" description="Helical" evidence="18">
    <location>
        <begin position="76"/>
        <end position="103"/>
    </location>
</feature>
<keyword evidence="4 18" id="KW-0812">Transmembrane</keyword>
<dbReference type="KEGG" id="asla:NCTC11923_02205"/>
<dbReference type="Proteomes" id="UP000276899">
    <property type="component" value="Chromosome"/>
</dbReference>
<feature type="transmembrane region" description="Helical" evidence="18">
    <location>
        <begin position="186"/>
        <end position="203"/>
    </location>
</feature>
<feature type="region of interest" description="Disordered" evidence="17">
    <location>
        <begin position="1"/>
        <end position="30"/>
    </location>
</feature>
<keyword evidence="19" id="KW-0132">Cell division</keyword>
<gene>
    <name evidence="19" type="primary">ftsW_2</name>
    <name evidence="19" type="ORF">NCTC11923_02205</name>
</gene>
<dbReference type="GO" id="GO:0032153">
    <property type="term" value="C:cell division site"/>
    <property type="evidence" value="ECO:0007669"/>
    <property type="project" value="TreeGrafter"/>
</dbReference>
<evidence type="ECO:0000256" key="14">
    <source>
        <dbReference type="ARBA" id="ARBA00044770"/>
    </source>
</evidence>
<dbReference type="GO" id="GO:0005886">
    <property type="term" value="C:plasma membrane"/>
    <property type="evidence" value="ECO:0007669"/>
    <property type="project" value="TreeGrafter"/>
</dbReference>
<feature type="transmembrane region" description="Helical" evidence="18">
    <location>
        <begin position="215"/>
        <end position="247"/>
    </location>
</feature>
<keyword evidence="20" id="KW-1185">Reference proteome</keyword>
<comment type="catalytic activity">
    <reaction evidence="15">
        <text>[GlcNAc-(1-&gt;4)-Mur2Ac(oyl-L-Ala-gamma-D-Glu-L-Lys-D-Ala-D-Ala)](n)-di-trans,octa-cis-undecaprenyl diphosphate + beta-D-GlcNAc-(1-&gt;4)-Mur2Ac(oyl-L-Ala-gamma-D-Glu-L-Lys-D-Ala-D-Ala)-di-trans,octa-cis-undecaprenyl diphosphate = [GlcNAc-(1-&gt;4)-Mur2Ac(oyl-L-Ala-gamma-D-Glu-L-Lys-D-Ala-D-Ala)](n+1)-di-trans,octa-cis-undecaprenyl diphosphate + di-trans,octa-cis-undecaprenyl diphosphate + H(+)</text>
        <dbReference type="Rhea" id="RHEA:23708"/>
        <dbReference type="Rhea" id="RHEA-COMP:9602"/>
        <dbReference type="Rhea" id="RHEA-COMP:9603"/>
        <dbReference type="ChEBI" id="CHEBI:15378"/>
        <dbReference type="ChEBI" id="CHEBI:58405"/>
        <dbReference type="ChEBI" id="CHEBI:60033"/>
        <dbReference type="ChEBI" id="CHEBI:78435"/>
        <dbReference type="EC" id="2.4.99.28"/>
    </reaction>
</comment>